<keyword evidence="2" id="KW-1185">Reference proteome</keyword>
<proteinExistence type="predicted"/>
<protein>
    <submittedName>
        <fullName evidence="1">Transcriptional Regulator, XRE family protein</fullName>
    </submittedName>
</protein>
<dbReference type="AlphaFoldDB" id="A0AAV3XB55"/>
<dbReference type="EMBL" id="BLAY01000031">
    <property type="protein sequence ID" value="GET37619.1"/>
    <property type="molecule type" value="Genomic_DNA"/>
</dbReference>
<gene>
    <name evidence="1" type="ORF">MiSe_23730</name>
</gene>
<name>A0AAV3XB55_9CYAN</name>
<accession>A0AAV3XB55</accession>
<dbReference type="Proteomes" id="UP001050975">
    <property type="component" value="Unassembled WGS sequence"/>
</dbReference>
<comment type="caution">
    <text evidence="1">The sequence shown here is derived from an EMBL/GenBank/DDBJ whole genome shotgun (WGS) entry which is preliminary data.</text>
</comment>
<reference evidence="1" key="1">
    <citation type="submission" date="2019-10" db="EMBL/GenBank/DDBJ databases">
        <title>Draft genome sequece of Microseira wollei NIES-4236.</title>
        <authorList>
            <person name="Yamaguchi H."/>
            <person name="Suzuki S."/>
            <person name="Kawachi M."/>
        </authorList>
    </citation>
    <scope>NUCLEOTIDE SEQUENCE</scope>
    <source>
        <strain evidence="1">NIES-4236</strain>
    </source>
</reference>
<evidence type="ECO:0000313" key="2">
    <source>
        <dbReference type="Proteomes" id="UP001050975"/>
    </source>
</evidence>
<evidence type="ECO:0000313" key="1">
    <source>
        <dbReference type="EMBL" id="GET37619.1"/>
    </source>
</evidence>
<organism evidence="1 2">
    <name type="scientific">Microseira wollei NIES-4236</name>
    <dbReference type="NCBI Taxonomy" id="2530354"/>
    <lineage>
        <taxon>Bacteria</taxon>
        <taxon>Bacillati</taxon>
        <taxon>Cyanobacteriota</taxon>
        <taxon>Cyanophyceae</taxon>
        <taxon>Oscillatoriophycideae</taxon>
        <taxon>Aerosakkonematales</taxon>
        <taxon>Aerosakkonemataceae</taxon>
        <taxon>Microseira</taxon>
    </lineage>
</organism>
<sequence>MGLIRLRVRELAALEAWTLKQVSERSGVGDTKCHIKANSELGNCAA</sequence>